<name>A0A512SWQ2_9MICO</name>
<evidence type="ECO:0000313" key="6">
    <source>
        <dbReference type="Proteomes" id="UP000321793"/>
    </source>
</evidence>
<dbReference type="PANTHER" id="PTHR38465">
    <property type="entry name" value="HTH-TYPE TRANSCRIPTIONAL REGULATOR MJ1563-RELATED"/>
    <property type="match status" value="1"/>
</dbReference>
<dbReference type="InterPro" id="IPR036390">
    <property type="entry name" value="WH_DNA-bd_sf"/>
</dbReference>
<accession>A0A512SWQ2</accession>
<keyword evidence="3" id="KW-0804">Transcription</keyword>
<evidence type="ECO:0000256" key="3">
    <source>
        <dbReference type="ARBA" id="ARBA00023163"/>
    </source>
</evidence>
<evidence type="ECO:0000313" key="5">
    <source>
        <dbReference type="EMBL" id="GEQ12383.1"/>
    </source>
</evidence>
<dbReference type="AlphaFoldDB" id="A0A512SWQ2"/>
<dbReference type="InterPro" id="IPR036388">
    <property type="entry name" value="WH-like_DNA-bd_sf"/>
</dbReference>
<dbReference type="EMBL" id="BKBA01000003">
    <property type="protein sequence ID" value="GEQ12383.1"/>
    <property type="molecule type" value="Genomic_DNA"/>
</dbReference>
<dbReference type="InterPro" id="IPR000835">
    <property type="entry name" value="HTH_MarR-typ"/>
</dbReference>
<dbReference type="GO" id="GO:0003677">
    <property type="term" value="F:DNA binding"/>
    <property type="evidence" value="ECO:0007669"/>
    <property type="project" value="UniProtKB-KW"/>
</dbReference>
<gene>
    <name evidence="5" type="ORF">KLO01_04300</name>
</gene>
<dbReference type="Pfam" id="PF12802">
    <property type="entry name" value="MarR_2"/>
    <property type="match status" value="1"/>
</dbReference>
<feature type="domain" description="HTH marR-type" evidence="4">
    <location>
        <begin position="27"/>
        <end position="86"/>
    </location>
</feature>
<protein>
    <submittedName>
        <fullName evidence="5">Transcriptional regulator</fullName>
    </submittedName>
</protein>
<dbReference type="GO" id="GO:0003700">
    <property type="term" value="F:DNA-binding transcription factor activity"/>
    <property type="evidence" value="ECO:0007669"/>
    <property type="project" value="InterPro"/>
</dbReference>
<dbReference type="Gene3D" id="1.10.10.10">
    <property type="entry name" value="Winged helix-like DNA-binding domain superfamily/Winged helix DNA-binding domain"/>
    <property type="match status" value="1"/>
</dbReference>
<evidence type="ECO:0000256" key="1">
    <source>
        <dbReference type="ARBA" id="ARBA00023015"/>
    </source>
</evidence>
<reference evidence="5 6" key="1">
    <citation type="submission" date="2019-07" db="EMBL/GenBank/DDBJ databases">
        <title>Whole genome shotgun sequence of Knoellia locipacati NBRC 109775.</title>
        <authorList>
            <person name="Hosoyama A."/>
            <person name="Uohara A."/>
            <person name="Ohji S."/>
            <person name="Ichikawa N."/>
        </authorList>
    </citation>
    <scope>NUCLEOTIDE SEQUENCE [LARGE SCALE GENOMIC DNA]</scope>
    <source>
        <strain evidence="5 6">NBRC 109775</strain>
    </source>
</reference>
<keyword evidence="2" id="KW-0238">DNA-binding</keyword>
<dbReference type="InterPro" id="IPR052362">
    <property type="entry name" value="HTH-GbsR_regulator"/>
</dbReference>
<proteinExistence type="predicted"/>
<sequence length="159" mass="17202">MTEGTPASHRESHAVVERLGAALSTAGFPPMPSRVFAALLVDDDGRMTSAELTDELSVSPAAVSGAVRYLTHVGLLRRERERGGRRDVFVVLDDAFHGALTNTDQVYAGMIQALADGVDHLGAGSTAGQRLQLSREFLEFVTEEMSGIIDRWEAYKATR</sequence>
<organism evidence="5 6">
    <name type="scientific">Knoellia locipacati</name>
    <dbReference type="NCBI Taxonomy" id="882824"/>
    <lineage>
        <taxon>Bacteria</taxon>
        <taxon>Bacillati</taxon>
        <taxon>Actinomycetota</taxon>
        <taxon>Actinomycetes</taxon>
        <taxon>Micrococcales</taxon>
        <taxon>Intrasporangiaceae</taxon>
        <taxon>Knoellia</taxon>
    </lineage>
</organism>
<dbReference type="Proteomes" id="UP000321793">
    <property type="component" value="Unassembled WGS sequence"/>
</dbReference>
<comment type="caution">
    <text evidence="5">The sequence shown here is derived from an EMBL/GenBank/DDBJ whole genome shotgun (WGS) entry which is preliminary data.</text>
</comment>
<keyword evidence="1" id="KW-0805">Transcription regulation</keyword>
<evidence type="ECO:0000259" key="4">
    <source>
        <dbReference type="Pfam" id="PF12802"/>
    </source>
</evidence>
<evidence type="ECO:0000256" key="2">
    <source>
        <dbReference type="ARBA" id="ARBA00023125"/>
    </source>
</evidence>
<keyword evidence="6" id="KW-1185">Reference proteome</keyword>
<dbReference type="SUPFAM" id="SSF46785">
    <property type="entry name" value="Winged helix' DNA-binding domain"/>
    <property type="match status" value="1"/>
</dbReference>
<dbReference type="PANTHER" id="PTHR38465:SF2">
    <property type="entry name" value="HTH-TYPE TRANSCRIPTIONAL REGULATOR MMPR5"/>
    <property type="match status" value="1"/>
</dbReference>